<proteinExistence type="predicted"/>
<reference evidence="1 2" key="1">
    <citation type="submission" date="2021-06" db="EMBL/GenBank/DDBJ databases">
        <title>Caerostris darwini draft genome.</title>
        <authorList>
            <person name="Kono N."/>
            <person name="Arakawa K."/>
        </authorList>
    </citation>
    <scope>NUCLEOTIDE SEQUENCE [LARGE SCALE GENOMIC DNA]</scope>
</reference>
<evidence type="ECO:0000313" key="2">
    <source>
        <dbReference type="Proteomes" id="UP001054837"/>
    </source>
</evidence>
<protein>
    <submittedName>
        <fullName evidence="1">Uncharacterized protein</fullName>
    </submittedName>
</protein>
<comment type="caution">
    <text evidence="1">The sequence shown here is derived from an EMBL/GenBank/DDBJ whole genome shotgun (WGS) entry which is preliminary data.</text>
</comment>
<name>A0AAV4PJH3_9ARAC</name>
<evidence type="ECO:0000313" key="1">
    <source>
        <dbReference type="EMBL" id="GIX97269.1"/>
    </source>
</evidence>
<dbReference type="Proteomes" id="UP001054837">
    <property type="component" value="Unassembled WGS sequence"/>
</dbReference>
<dbReference type="EMBL" id="BPLQ01003025">
    <property type="protein sequence ID" value="GIX97269.1"/>
    <property type="molecule type" value="Genomic_DNA"/>
</dbReference>
<dbReference type="AlphaFoldDB" id="A0AAV4PJH3"/>
<keyword evidence="2" id="KW-1185">Reference proteome</keyword>
<sequence length="104" mass="11847">MGGYADFFNATLKCVASEKTLRPFCLTGRNGPQKVIVERASKKTFKDNYTTFVCQERKLRIIPLPESGARRFTKLVMRAVTADNVACLYLYRGFSCWLRMLPLG</sequence>
<organism evidence="1 2">
    <name type="scientific">Caerostris darwini</name>
    <dbReference type="NCBI Taxonomy" id="1538125"/>
    <lineage>
        <taxon>Eukaryota</taxon>
        <taxon>Metazoa</taxon>
        <taxon>Ecdysozoa</taxon>
        <taxon>Arthropoda</taxon>
        <taxon>Chelicerata</taxon>
        <taxon>Arachnida</taxon>
        <taxon>Araneae</taxon>
        <taxon>Araneomorphae</taxon>
        <taxon>Entelegynae</taxon>
        <taxon>Araneoidea</taxon>
        <taxon>Araneidae</taxon>
        <taxon>Caerostris</taxon>
    </lineage>
</organism>
<accession>A0AAV4PJH3</accession>
<gene>
    <name evidence="1" type="ORF">CDAR_103621</name>
</gene>